<dbReference type="GO" id="GO:0005829">
    <property type="term" value="C:cytosol"/>
    <property type="evidence" value="ECO:0007669"/>
    <property type="project" value="TreeGrafter"/>
</dbReference>
<dbReference type="InterPro" id="IPR036291">
    <property type="entry name" value="NAD(P)-bd_dom_sf"/>
</dbReference>
<keyword evidence="3" id="KW-0732">Signal</keyword>
<accession>A0AAV1IF20</accession>
<evidence type="ECO:0000256" key="3">
    <source>
        <dbReference type="SAM" id="SignalP"/>
    </source>
</evidence>
<dbReference type="Gene3D" id="3.40.50.720">
    <property type="entry name" value="NAD(P)-binding Rossmann-like Domain"/>
    <property type="match status" value="1"/>
</dbReference>
<dbReference type="GO" id="GO:0016491">
    <property type="term" value="F:oxidoreductase activity"/>
    <property type="evidence" value="ECO:0007669"/>
    <property type="project" value="UniProtKB-KW"/>
</dbReference>
<feature type="chain" id="PRO_5043561534" evidence="3">
    <location>
        <begin position="25"/>
        <end position="450"/>
    </location>
</feature>
<dbReference type="PANTHER" id="PTHR43391">
    <property type="entry name" value="RETINOL DEHYDROGENASE-RELATED"/>
    <property type="match status" value="1"/>
</dbReference>
<dbReference type="SUPFAM" id="SSF51735">
    <property type="entry name" value="NAD(P)-binding Rossmann-fold domains"/>
    <property type="match status" value="1"/>
</dbReference>
<evidence type="ECO:0000313" key="4">
    <source>
        <dbReference type="EMBL" id="CAK0785918.1"/>
    </source>
</evidence>
<keyword evidence="5" id="KW-1185">Reference proteome</keyword>
<dbReference type="EMBL" id="CAUYUE010000013">
    <property type="protein sequence ID" value="CAK0785918.1"/>
    <property type="molecule type" value="Genomic_DNA"/>
</dbReference>
<reference evidence="4 5" key="1">
    <citation type="submission" date="2023-10" db="EMBL/GenBank/DDBJ databases">
        <authorList>
            <person name="Maclean D."/>
            <person name="Macfadyen A."/>
        </authorList>
    </citation>
    <scope>NUCLEOTIDE SEQUENCE [LARGE SCALE GENOMIC DNA]</scope>
</reference>
<dbReference type="PRINTS" id="PR00081">
    <property type="entry name" value="GDHRDH"/>
</dbReference>
<feature type="signal peptide" evidence="3">
    <location>
        <begin position="1"/>
        <end position="24"/>
    </location>
</feature>
<comment type="similarity">
    <text evidence="1">Belongs to the short-chain dehydrogenases/reductases (SDR) family.</text>
</comment>
<name>A0AAV1IF20_9CHLO</name>
<evidence type="ECO:0000313" key="5">
    <source>
        <dbReference type="Proteomes" id="UP001314263"/>
    </source>
</evidence>
<comment type="caution">
    <text evidence="4">The sequence shown here is derived from an EMBL/GenBank/DDBJ whole genome shotgun (WGS) entry which is preliminary data.</text>
</comment>
<dbReference type="Proteomes" id="UP001314263">
    <property type="component" value="Unassembled WGS sequence"/>
</dbReference>
<proteinExistence type="inferred from homology"/>
<keyword evidence="2" id="KW-0560">Oxidoreductase</keyword>
<dbReference type="AlphaFoldDB" id="A0AAV1IF20"/>
<evidence type="ECO:0000256" key="1">
    <source>
        <dbReference type="ARBA" id="ARBA00006484"/>
    </source>
</evidence>
<evidence type="ECO:0000256" key="2">
    <source>
        <dbReference type="ARBA" id="ARBA00023002"/>
    </source>
</evidence>
<protein>
    <submittedName>
        <fullName evidence="4">Uncharacterized protein</fullName>
    </submittedName>
</protein>
<organism evidence="4 5">
    <name type="scientific">Coccomyxa viridis</name>
    <dbReference type="NCBI Taxonomy" id="1274662"/>
    <lineage>
        <taxon>Eukaryota</taxon>
        <taxon>Viridiplantae</taxon>
        <taxon>Chlorophyta</taxon>
        <taxon>core chlorophytes</taxon>
        <taxon>Trebouxiophyceae</taxon>
        <taxon>Trebouxiophyceae incertae sedis</taxon>
        <taxon>Coccomyxaceae</taxon>
        <taxon>Coccomyxa</taxon>
    </lineage>
</organism>
<dbReference type="InterPro" id="IPR002347">
    <property type="entry name" value="SDR_fam"/>
</dbReference>
<sequence length="450" mass="48059">MLQSGSTLICLGISLYLSCNGASAQSLSQAITNMSSATITVMGYNETGFMNTSAYYGPYGDISPDSNSAPKPNVNVDIVPGCNILRNQFAVANYSGPLPCTLPGQGAPSPSAAAGGRRLMQAAFQSSNTSAECVSLRGKVVLITGASTGIGRAAADRVAATGATVIGTSRWPWRYPAPPNWELFQMDQTSDDSVKQLISRVAALYGRIDALYLNAGRQFFGDTPNSDLRQMQLVFETNFWGPVRVFQAALPLFPKTGYARVLVTSSVESQQGSPGYMPYNAAKWSLMAFQEEWVNTHTVNAQTNIHIVTILPGTVNTSLGYTGIFGCPELPGAGVGKQAIESYTQQGLDPHDVGEAAYRLLINPTPPLRNLIMADNQFGQIIPLMCRRYTLPLEEFYVNTPNGPNITAYQNGEPKSHKTFNCSIHCGGQQFCGAGNPGSGTAGTDTIVAY</sequence>
<dbReference type="Pfam" id="PF00106">
    <property type="entry name" value="adh_short"/>
    <property type="match status" value="1"/>
</dbReference>
<gene>
    <name evidence="4" type="ORF">CVIRNUC_009131</name>
</gene>
<dbReference type="PANTHER" id="PTHR43391:SF86">
    <property type="entry name" value="SHORT-CHAIN DEHYDROGENASE_REDUCTASE FAMILY PROTEIN"/>
    <property type="match status" value="1"/>
</dbReference>